<dbReference type="Gene3D" id="3.40.50.720">
    <property type="entry name" value="NAD(P)-binding Rossmann-like Domain"/>
    <property type="match status" value="2"/>
</dbReference>
<evidence type="ECO:0000256" key="2">
    <source>
        <dbReference type="ARBA" id="ARBA00006868"/>
    </source>
</evidence>
<dbReference type="UniPathway" id="UPA00885"/>
<evidence type="ECO:0000256" key="4">
    <source>
        <dbReference type="ARBA" id="ARBA00022786"/>
    </source>
</evidence>
<dbReference type="InterPro" id="IPR030667">
    <property type="entry name" value="APP-BP1"/>
</dbReference>
<dbReference type="FunFam" id="3.40.50.720:FF:000475">
    <property type="entry name" value="NEDD8-activating enzyme E1 regulatory subunit"/>
    <property type="match status" value="1"/>
</dbReference>
<dbReference type="GO" id="GO:0019781">
    <property type="term" value="F:NEDD8 activating enzyme activity"/>
    <property type="evidence" value="ECO:0007669"/>
    <property type="project" value="UniProtKB-UniRule"/>
</dbReference>
<reference evidence="7" key="1">
    <citation type="submission" date="2021-01" db="EMBL/GenBank/DDBJ databases">
        <authorList>
            <person name="Corre E."/>
            <person name="Pelletier E."/>
            <person name="Niang G."/>
            <person name="Scheremetjew M."/>
            <person name="Finn R."/>
            <person name="Kale V."/>
            <person name="Holt S."/>
            <person name="Cochrane G."/>
            <person name="Meng A."/>
            <person name="Brown T."/>
            <person name="Cohen L."/>
        </authorList>
    </citation>
    <scope>NUCLEOTIDE SEQUENCE</scope>
    <source>
        <strain evidence="7">CCAP 955/1</strain>
    </source>
</reference>
<dbReference type="InterPro" id="IPR000594">
    <property type="entry name" value="ThiF_NAD_FAD-bd"/>
</dbReference>
<evidence type="ECO:0000256" key="5">
    <source>
        <dbReference type="PIRNR" id="PIRNR039099"/>
    </source>
</evidence>
<keyword evidence="4 5" id="KW-0833">Ubl conjugation pathway</keyword>
<dbReference type="GO" id="GO:0005737">
    <property type="term" value="C:cytoplasm"/>
    <property type="evidence" value="ECO:0007669"/>
    <property type="project" value="TreeGrafter"/>
</dbReference>
<evidence type="ECO:0000256" key="1">
    <source>
        <dbReference type="ARBA" id="ARBA00005032"/>
    </source>
</evidence>
<dbReference type="AlphaFoldDB" id="A0A7S3LYW9"/>
<dbReference type="GO" id="GO:0045116">
    <property type="term" value="P:protein neddylation"/>
    <property type="evidence" value="ECO:0007669"/>
    <property type="project" value="UniProtKB-UniRule"/>
</dbReference>
<evidence type="ECO:0000259" key="6">
    <source>
        <dbReference type="Pfam" id="PF00899"/>
    </source>
</evidence>
<name>A0A7S3LYW9_9STRA</name>
<dbReference type="PANTHER" id="PTHR10953">
    <property type="entry name" value="UBIQUITIN-ACTIVATING ENZYME E1"/>
    <property type="match status" value="1"/>
</dbReference>
<evidence type="ECO:0000313" key="7">
    <source>
        <dbReference type="EMBL" id="CAE0273356.1"/>
    </source>
</evidence>
<feature type="domain" description="THIF-type NAD/FAD binding fold" evidence="6">
    <location>
        <begin position="7"/>
        <end position="542"/>
    </location>
</feature>
<dbReference type="InterPro" id="IPR035985">
    <property type="entry name" value="Ubiquitin-activating_enz"/>
</dbReference>
<accession>A0A7S3LYW9</accession>
<dbReference type="InterPro" id="IPR045886">
    <property type="entry name" value="ThiF/MoeB/HesA"/>
</dbReference>
<dbReference type="EMBL" id="HBIC01004061">
    <property type="protein sequence ID" value="CAE0273356.1"/>
    <property type="molecule type" value="Transcribed_RNA"/>
</dbReference>
<comment type="similarity">
    <text evidence="2 5">Belongs to the ubiquitin-activating E1 family. ULA1 subfamily.</text>
</comment>
<dbReference type="Pfam" id="PF00899">
    <property type="entry name" value="ThiF"/>
    <property type="match status" value="1"/>
</dbReference>
<organism evidence="7">
    <name type="scientific">Spumella elongata</name>
    <dbReference type="NCBI Taxonomy" id="89044"/>
    <lineage>
        <taxon>Eukaryota</taxon>
        <taxon>Sar</taxon>
        <taxon>Stramenopiles</taxon>
        <taxon>Ochrophyta</taxon>
        <taxon>Chrysophyceae</taxon>
        <taxon>Chromulinales</taxon>
        <taxon>Chromulinaceae</taxon>
        <taxon>Spumella</taxon>
    </lineage>
</organism>
<dbReference type="PIRSF" id="PIRSF039099">
    <property type="entry name" value="APP-BP1"/>
    <property type="match status" value="1"/>
</dbReference>
<gene>
    <name evidence="7" type="ORF">SELO1098_LOCUS2182</name>
</gene>
<dbReference type="PANTHER" id="PTHR10953:SF29">
    <property type="entry name" value="NEDD8-ACTIVATING ENZYME E1 REGULATORY SUBUNIT"/>
    <property type="match status" value="1"/>
</dbReference>
<evidence type="ECO:0000256" key="3">
    <source>
        <dbReference type="ARBA" id="ARBA00015407"/>
    </source>
</evidence>
<protein>
    <recommendedName>
        <fullName evidence="3 5">NEDD8-activating enzyme E1 regulatory subunit</fullName>
    </recommendedName>
</protein>
<comment type="pathway">
    <text evidence="1 5">Protein modification; protein neddylation.</text>
</comment>
<proteinExistence type="inferred from homology"/>
<dbReference type="SUPFAM" id="SSF69572">
    <property type="entry name" value="Activating enzymes of the ubiquitin-like proteins"/>
    <property type="match status" value="1"/>
</dbReference>
<sequence>MATNDKYDRQLRLWGANGQKALMDAHILLIRADSVGTETLKNLVLPGVGTFTILDDFIVDHHDLGCNFFTDEQSLGKPRAEVVTELLCEMNSDVRGFARVANFSNVFQTEPEYFSQFSLIITANLSEHELSPLAEMCWAKQISLITVKSYGLIGSVRLQLNGHSIIESKTEGDAFDLRIAEPFPELAQYCENIHLEDLDSLQHGHVPYIAILYKAISHWRSEHDGKNPSTFAEKEEFKSFIKSQARDYHNEVNYQEAVREYYRGYAKKTLSDALVELLQAQREENGYRLTSQSSEFDFLVRALDLFLAQNANQLPLSGTIPDLTATTEQYVLLQQAYQAKARADLDQFTQLLHGVLESVGVPTSRVSHDSIESFCKHCQGAMKITTRSIAQEQHAEVAAEVVQEVLQDDLYQDPIQTPMLWYLALRATDVFYSKYARWPGATDSAFASDQKEVFLILRALCQEKYQLDEAALESETETEDVKMSGDGEEEEALPESVLVRRAHAQEIVRYGGIELHNISALIGGIAAQEAVKMITHQFVPLNNTYVYNGIACCGATYAL</sequence>